<accession>Q1G3Q1</accession>
<proteinExistence type="predicted"/>
<protein>
    <submittedName>
        <fullName evidence="4">Beta-galactosidase related protein</fullName>
    </submittedName>
</protein>
<evidence type="ECO:0000313" key="5">
    <source>
        <dbReference type="Proteomes" id="UP000006548"/>
    </source>
</evidence>
<keyword evidence="5" id="KW-1185">Reference proteome</keyword>
<gene>
    <name evidence="2 4" type="ordered locus">At2g15025</name>
</gene>
<evidence type="ECO:0000256" key="1">
    <source>
        <dbReference type="SAM" id="Phobius"/>
    </source>
</evidence>
<dbReference type="PaxDb" id="3702-AT2G15025.1"/>
<evidence type="ECO:0000313" key="2">
    <source>
        <dbReference type="Araport" id="AT2G15025"/>
    </source>
</evidence>
<feature type="transmembrane region" description="Helical" evidence="1">
    <location>
        <begin position="150"/>
        <end position="183"/>
    </location>
</feature>
<sequence length="185" mass="20707">MIFSLRGDDYRNFFNHFSPFPLNTESEHVLPNDFKVDIHEIKGLRNYGIMSPAPWSGAYQSFLNSLPSNPPNNTLTSLLVDEQTQLALVPARTSTMESFSTSLSLLTVAIVSSNVPYVDDFSTNRVTTCTNSLYSFGFQTLMDPLSNYLFFLYVAFASTFVCCCYFALSLVIFVSLTTCNLVFIG</sequence>
<dbReference type="GeneID" id="6240244"/>
<reference evidence="4 5" key="1">
    <citation type="journal article" date="1999" name="Nature">
        <title>Sequence and analysis of chromosome 2 of the plant Arabidopsis thaliana.</title>
        <authorList>
            <person name="Lin X."/>
            <person name="Kaul S."/>
            <person name="Rounsley S."/>
            <person name="Shea T.P."/>
            <person name="Benito M.I."/>
            <person name="Town C.D."/>
            <person name="Fujii C.Y."/>
            <person name="Mason T."/>
            <person name="Bowman C.L."/>
            <person name="Barnstead M."/>
            <person name="Feldblyum T.V."/>
            <person name="Buell C.R."/>
            <person name="Ketchum K.A."/>
            <person name="Lee J."/>
            <person name="Ronning C.M."/>
            <person name="Koo H.L."/>
            <person name="Moffat K.S."/>
            <person name="Cronin L.A."/>
            <person name="Shen M."/>
            <person name="Pai G."/>
            <person name="Van Aken S."/>
            <person name="Umayam L."/>
            <person name="Tallon L.J."/>
            <person name="Gill J.E."/>
            <person name="Adams M.D."/>
            <person name="Carrera A.J."/>
            <person name="Creasy T.H."/>
            <person name="Goodman H.M."/>
            <person name="Somerville C.R."/>
            <person name="Copenhaver G.P."/>
            <person name="Preuss D."/>
            <person name="Nierman W.C."/>
            <person name="White O."/>
            <person name="Eisen J.A."/>
            <person name="Salzberg S.L."/>
            <person name="Fraser C.M."/>
            <person name="Venter J.C."/>
        </authorList>
    </citation>
    <scope>NUCLEOTIDE SEQUENCE [LARGE SCALE GENOMIC DNA]</scope>
    <source>
        <strain evidence="5">cv. Columbia</strain>
    </source>
</reference>
<dbReference type="KEGG" id="ath:AT2G15025"/>
<organism evidence="3">
    <name type="scientific">Arabidopsis thaliana</name>
    <name type="common">Mouse-ear cress</name>
    <dbReference type="NCBI Taxonomy" id="3702"/>
    <lineage>
        <taxon>Eukaryota</taxon>
        <taxon>Viridiplantae</taxon>
        <taxon>Streptophyta</taxon>
        <taxon>Embryophyta</taxon>
        <taxon>Tracheophyta</taxon>
        <taxon>Spermatophyta</taxon>
        <taxon>Magnoliopsida</taxon>
        <taxon>eudicotyledons</taxon>
        <taxon>Gunneridae</taxon>
        <taxon>Pentapetalae</taxon>
        <taxon>rosids</taxon>
        <taxon>malvids</taxon>
        <taxon>Brassicales</taxon>
        <taxon>Brassicaceae</taxon>
        <taxon>Camelineae</taxon>
        <taxon>Arabidopsis</taxon>
    </lineage>
</organism>
<keyword evidence="1" id="KW-0812">Transmembrane</keyword>
<evidence type="ECO:0000313" key="4">
    <source>
        <dbReference type="EMBL" id="AEC06361.1"/>
    </source>
</evidence>
<name>Q1G3Q1_ARATH</name>
<reference evidence="3" key="2">
    <citation type="submission" date="2006-04" db="EMBL/GenBank/DDBJ databases">
        <authorList>
            <person name="Underwood B.A."/>
            <person name="Xiao Y."/>
            <person name="Moskal W."/>
            <person name="Monaghan E."/>
            <person name="Wang W."/>
            <person name="Redman J."/>
            <person name="Wu H.C."/>
            <person name="Utterback T."/>
            <person name="Town C.D."/>
        </authorList>
    </citation>
    <scope>NUCLEOTIDE SEQUENCE</scope>
</reference>
<reference evidence="4" key="3">
    <citation type="submission" date="2011-02" db="EMBL/GenBank/DDBJ databases">
        <authorList>
            <consortium name="TAIR"/>
            <person name="Swarbreck D."/>
            <person name="Lamesch P."/>
            <person name="Wilks C."/>
            <person name="Huala E."/>
        </authorList>
    </citation>
    <scope>NUCLEOTIDE SEQUENCE</scope>
</reference>
<dbReference type="Proteomes" id="UP000006548">
    <property type="component" value="Chromosome 2"/>
</dbReference>
<keyword evidence="1" id="KW-0472">Membrane</keyword>
<evidence type="ECO:0000313" key="3">
    <source>
        <dbReference type="EMBL" id="ABF59347.1"/>
    </source>
</evidence>
<keyword evidence="1" id="KW-1133">Transmembrane helix</keyword>
<dbReference type="AlphaFoldDB" id="Q1G3Q1"/>
<dbReference type="TAIR" id="AT2G15025"/>
<reference evidence="5" key="5">
    <citation type="journal article" date="2017" name="Plant J.">
        <title>Araport11: a complete reannotation of the Arabidopsis thaliana reference genome.</title>
        <authorList>
            <person name="Cheng C.Y."/>
            <person name="Krishnakumar V."/>
            <person name="Chan A.P."/>
            <person name="Thibaud-Nissen F."/>
            <person name="Schobel S."/>
            <person name="Town C.D."/>
        </authorList>
    </citation>
    <scope>GENOME REANNOTATION</scope>
    <source>
        <strain evidence="5">cv. Columbia</strain>
    </source>
</reference>
<reference evidence="4" key="4">
    <citation type="submission" date="2016-05" db="EMBL/GenBank/DDBJ databases">
        <authorList>
            <person name="Krishnakumar V."/>
            <person name="Cheng C.-Y."/>
            <person name="Chan A.P."/>
            <person name="Schobel S."/>
            <person name="Kim M."/>
            <person name="Ferlanti E.S."/>
            <person name="Belyaeva I."/>
            <person name="Rosen B.D."/>
            <person name="Micklem G."/>
            <person name="Miller J.R."/>
            <person name="Vaughn M."/>
            <person name="Town C.D."/>
        </authorList>
    </citation>
    <scope>NUCLEOTIDE SEQUENCE</scope>
</reference>
<dbReference type="HOGENOM" id="CLU_115126_0_0_1"/>
<dbReference type="EMBL" id="CP002685">
    <property type="protein sequence ID" value="AEC06361.1"/>
    <property type="molecule type" value="Genomic_DNA"/>
</dbReference>
<dbReference type="RefSeq" id="NP_001118319.1">
    <property type="nucleotide sequence ID" value="NM_001124847.1"/>
</dbReference>
<dbReference type="EMBL" id="DQ487533">
    <property type="protein sequence ID" value="ABF59347.1"/>
    <property type="molecule type" value="Genomic_DNA"/>
</dbReference>
<dbReference type="Araport" id="AT2G15025"/>
<dbReference type="OMA" id="FADEQFQ"/>